<proteinExistence type="predicted"/>
<name>A0A2S9VFZ1_9ALTE</name>
<dbReference type="RefSeq" id="WP_105932951.1">
    <property type="nucleotide sequence ID" value="NZ_PVNP01000011.1"/>
</dbReference>
<dbReference type="PROSITE" id="PS50965">
    <property type="entry name" value="NERD"/>
    <property type="match status" value="1"/>
</dbReference>
<accession>A0A2S9VFZ1</accession>
<keyword evidence="1" id="KW-0812">Transmembrane</keyword>
<comment type="caution">
    <text evidence="3">The sequence shown here is derived from an EMBL/GenBank/DDBJ whole genome shotgun (WGS) entry which is preliminary data.</text>
</comment>
<dbReference type="EMBL" id="PVNP01000011">
    <property type="protein sequence ID" value="PRO75392.1"/>
    <property type="molecule type" value="Genomic_DNA"/>
</dbReference>
<feature type="domain" description="NERD" evidence="2">
    <location>
        <begin position="123"/>
        <end position="243"/>
    </location>
</feature>
<evidence type="ECO:0000313" key="4">
    <source>
        <dbReference type="Proteomes" id="UP000238949"/>
    </source>
</evidence>
<evidence type="ECO:0000259" key="2">
    <source>
        <dbReference type="PROSITE" id="PS50965"/>
    </source>
</evidence>
<dbReference type="OrthoDB" id="572185at2"/>
<gene>
    <name evidence="3" type="ORF">C6Y40_01230</name>
</gene>
<organism evidence="3 4">
    <name type="scientific">Alteromonas alba</name>
    <dbReference type="NCBI Taxonomy" id="2079529"/>
    <lineage>
        <taxon>Bacteria</taxon>
        <taxon>Pseudomonadati</taxon>
        <taxon>Pseudomonadota</taxon>
        <taxon>Gammaproteobacteria</taxon>
        <taxon>Alteromonadales</taxon>
        <taxon>Alteromonadaceae</taxon>
        <taxon>Alteromonas/Salinimonas group</taxon>
        <taxon>Alteromonas</taxon>
    </lineage>
</organism>
<dbReference type="Pfam" id="PF08378">
    <property type="entry name" value="NERD"/>
    <property type="match status" value="1"/>
</dbReference>
<keyword evidence="1" id="KW-1133">Transmembrane helix</keyword>
<keyword evidence="1" id="KW-0472">Membrane</keyword>
<keyword evidence="4" id="KW-1185">Reference proteome</keyword>
<evidence type="ECO:0000313" key="3">
    <source>
        <dbReference type="EMBL" id="PRO75392.1"/>
    </source>
</evidence>
<feature type="transmembrane region" description="Helical" evidence="1">
    <location>
        <begin position="6"/>
        <end position="25"/>
    </location>
</feature>
<dbReference type="InterPro" id="IPR011528">
    <property type="entry name" value="NERD"/>
</dbReference>
<feature type="transmembrane region" description="Helical" evidence="1">
    <location>
        <begin position="93"/>
        <end position="112"/>
    </location>
</feature>
<feature type="transmembrane region" description="Helical" evidence="1">
    <location>
        <begin position="60"/>
        <end position="81"/>
    </location>
</feature>
<reference evidence="4" key="1">
    <citation type="journal article" date="2020" name="Int. J. Syst. Evol. Microbiol.">
        <title>Alteromonas alba sp. nov., a marine bacterium isolated from the seawater of the West Pacific Ocean.</title>
        <authorList>
            <person name="Sun C."/>
            <person name="Wu Y.-H."/>
            <person name="Xamxidin M."/>
            <person name="Cheng H."/>
            <person name="Xu X.-W."/>
        </authorList>
    </citation>
    <scope>NUCLEOTIDE SEQUENCE [LARGE SCALE GENOMIC DNA]</scope>
    <source>
        <strain evidence="4">190</strain>
    </source>
</reference>
<evidence type="ECO:0000256" key="1">
    <source>
        <dbReference type="SAM" id="Phobius"/>
    </source>
</evidence>
<dbReference type="Proteomes" id="UP000238949">
    <property type="component" value="Unassembled WGS sequence"/>
</dbReference>
<sequence>MELLIVLLIAFLPFIVIFSAIAVIAKSLHKRSRVPFEYSDMIRIPAFTLIQNQRDETFNMLQWTFMSAIYFQLPFSIPTLARLLGFESKIGQWWLYAGIFSIVAVYALVKAVQAFTKLRNIRLGIEAEWAVSYALSKITDPNVRVFHDIQGPNFNIDHVVTYPGGVLAIETKGRRKPNIKNSRQTHKVVVQGNEIQFPHGPDTSIIEQATRQATWLSKELSKSTGMEVITSPLVVIPGWFIENKQKPTVPVMNHKSLTKYYSLTKKTILNPNPV</sequence>
<protein>
    <recommendedName>
        <fullName evidence="2">NERD domain-containing protein</fullName>
    </recommendedName>
</protein>
<dbReference type="AlphaFoldDB" id="A0A2S9VFZ1"/>